<gene>
    <name evidence="2" type="ORF">H4696_008788</name>
</gene>
<protein>
    <submittedName>
        <fullName evidence="2">Uncharacterized protein</fullName>
    </submittedName>
</protein>
<evidence type="ECO:0000313" key="2">
    <source>
        <dbReference type="EMBL" id="MBE1501688.1"/>
    </source>
</evidence>
<reference evidence="2 3" key="1">
    <citation type="submission" date="2020-10" db="EMBL/GenBank/DDBJ databases">
        <title>Sequencing the genomes of 1000 actinobacteria strains.</title>
        <authorList>
            <person name="Klenk H.-P."/>
        </authorList>
    </citation>
    <scope>NUCLEOTIDE SEQUENCE [LARGE SCALE GENOMIC DNA]</scope>
    <source>
        <strain evidence="2 3">DSM 44653</strain>
    </source>
</reference>
<evidence type="ECO:0000313" key="3">
    <source>
        <dbReference type="Proteomes" id="UP000631670"/>
    </source>
</evidence>
<name>A0ABR9IES6_9PSEU</name>
<accession>A0ABR9IES6</accession>
<dbReference type="Proteomes" id="UP000631670">
    <property type="component" value="Unassembled WGS sequence"/>
</dbReference>
<dbReference type="EMBL" id="JADBEG010000001">
    <property type="protein sequence ID" value="MBE1501688.1"/>
    <property type="molecule type" value="Genomic_DNA"/>
</dbReference>
<comment type="caution">
    <text evidence="2">The sequence shown here is derived from an EMBL/GenBank/DDBJ whole genome shotgun (WGS) entry which is preliminary data.</text>
</comment>
<sequence length="83" mass="9240">MNESFTAPDVRAPARSRWCSPQRCASVLNDSFRTSEDLNESFKTSGERVTGGRVARPRDFAGTPAPDVMNDSFMTCGRPDRLR</sequence>
<keyword evidence="3" id="KW-1185">Reference proteome</keyword>
<proteinExistence type="predicted"/>
<feature type="region of interest" description="Disordered" evidence="1">
    <location>
        <begin position="43"/>
        <end position="83"/>
    </location>
</feature>
<evidence type="ECO:0000256" key="1">
    <source>
        <dbReference type="SAM" id="MobiDB-lite"/>
    </source>
</evidence>
<organism evidence="2 3">
    <name type="scientific">Amycolatopsis lexingtonensis</name>
    <dbReference type="NCBI Taxonomy" id="218822"/>
    <lineage>
        <taxon>Bacteria</taxon>
        <taxon>Bacillati</taxon>
        <taxon>Actinomycetota</taxon>
        <taxon>Actinomycetes</taxon>
        <taxon>Pseudonocardiales</taxon>
        <taxon>Pseudonocardiaceae</taxon>
        <taxon>Amycolatopsis</taxon>
    </lineage>
</organism>